<dbReference type="Pfam" id="PF01381">
    <property type="entry name" value="HTH_3"/>
    <property type="match status" value="1"/>
</dbReference>
<gene>
    <name evidence="3" type="ORF">ACFPRH_03230</name>
</gene>
<dbReference type="CDD" id="cd00093">
    <property type="entry name" value="HTH_XRE"/>
    <property type="match status" value="1"/>
</dbReference>
<name>A0ABW0AAE1_9ACTN</name>
<dbReference type="Gene3D" id="1.10.260.40">
    <property type="entry name" value="lambda repressor-like DNA-binding domains"/>
    <property type="match status" value="2"/>
</dbReference>
<dbReference type="PANTHER" id="PTHR46558">
    <property type="entry name" value="TRACRIPTIONAL REGULATORY PROTEIN-RELATED-RELATED"/>
    <property type="match status" value="1"/>
</dbReference>
<sequence>MSARRFDRHRVRSVRRAAEISQSDVAEGVGVADSTVAGWELGSSVPDQERLPALAQALGQQLDELFPRSGPPDLTDLRCDAGLYRRDTAKIIGMKSDGPVAGAEGGVRHLKDRYLPPLADAYGVTVEALLRAQKNSFAKQSGGEEANEEAGAEEAPCTLADKITLMLERSYEAGTAPGDTEIAAAVNTHAGAEVTSAAEIESLRTGRSEEAAPVVLEGLAKFFGVTRMYFEPDEAVARQVYEGLRLMGAAKQGKVGRVRARGITAEGLSAGVLSILNDLATELEKADPDTK</sequence>
<evidence type="ECO:0000256" key="1">
    <source>
        <dbReference type="ARBA" id="ARBA00023125"/>
    </source>
</evidence>
<keyword evidence="4" id="KW-1185">Reference proteome</keyword>
<dbReference type="InterPro" id="IPR010982">
    <property type="entry name" value="Lambda_DNA-bd_dom_sf"/>
</dbReference>
<organism evidence="3 4">
    <name type="scientific">Streptomyces amakusaensis</name>
    <dbReference type="NCBI Taxonomy" id="67271"/>
    <lineage>
        <taxon>Bacteria</taxon>
        <taxon>Bacillati</taxon>
        <taxon>Actinomycetota</taxon>
        <taxon>Actinomycetes</taxon>
        <taxon>Kitasatosporales</taxon>
        <taxon>Streptomycetaceae</taxon>
        <taxon>Streptomyces</taxon>
    </lineage>
</organism>
<dbReference type="PANTHER" id="PTHR46558:SF4">
    <property type="entry name" value="DNA-BIDING PHAGE PROTEIN"/>
    <property type="match status" value="1"/>
</dbReference>
<evidence type="ECO:0000313" key="3">
    <source>
        <dbReference type="EMBL" id="MFC5150745.1"/>
    </source>
</evidence>
<dbReference type="SUPFAM" id="SSF47413">
    <property type="entry name" value="lambda repressor-like DNA-binding domains"/>
    <property type="match status" value="1"/>
</dbReference>
<reference evidence="4" key="1">
    <citation type="journal article" date="2019" name="Int. J. Syst. Evol. Microbiol.">
        <title>The Global Catalogue of Microorganisms (GCM) 10K type strain sequencing project: providing services to taxonomists for standard genome sequencing and annotation.</title>
        <authorList>
            <consortium name="The Broad Institute Genomics Platform"/>
            <consortium name="The Broad Institute Genome Sequencing Center for Infectious Disease"/>
            <person name="Wu L."/>
            <person name="Ma J."/>
        </authorList>
    </citation>
    <scope>NUCLEOTIDE SEQUENCE [LARGE SCALE GENOMIC DNA]</scope>
    <source>
        <strain evidence="4">PCU 266</strain>
    </source>
</reference>
<proteinExistence type="predicted"/>
<dbReference type="EMBL" id="JBHSKP010000001">
    <property type="protein sequence ID" value="MFC5150745.1"/>
    <property type="molecule type" value="Genomic_DNA"/>
</dbReference>
<dbReference type="Proteomes" id="UP001596160">
    <property type="component" value="Unassembled WGS sequence"/>
</dbReference>
<evidence type="ECO:0000313" key="4">
    <source>
        <dbReference type="Proteomes" id="UP001596160"/>
    </source>
</evidence>
<protein>
    <submittedName>
        <fullName evidence="3">Helix-turn-helix domain-containing protein</fullName>
    </submittedName>
</protein>
<feature type="domain" description="HTH cro/C1-type" evidence="2">
    <location>
        <begin position="11"/>
        <end position="65"/>
    </location>
</feature>
<dbReference type="PROSITE" id="PS50943">
    <property type="entry name" value="HTH_CROC1"/>
    <property type="match status" value="1"/>
</dbReference>
<evidence type="ECO:0000259" key="2">
    <source>
        <dbReference type="PROSITE" id="PS50943"/>
    </source>
</evidence>
<dbReference type="RefSeq" id="WP_344477109.1">
    <property type="nucleotide sequence ID" value="NZ_BAAASB010000007.1"/>
</dbReference>
<keyword evidence="1" id="KW-0238">DNA-binding</keyword>
<dbReference type="SMART" id="SM00530">
    <property type="entry name" value="HTH_XRE"/>
    <property type="match status" value="2"/>
</dbReference>
<dbReference type="InterPro" id="IPR001387">
    <property type="entry name" value="Cro/C1-type_HTH"/>
</dbReference>
<accession>A0ABW0AAE1</accession>
<comment type="caution">
    <text evidence="3">The sequence shown here is derived from an EMBL/GenBank/DDBJ whole genome shotgun (WGS) entry which is preliminary data.</text>
</comment>